<evidence type="ECO:0000313" key="9">
    <source>
        <dbReference type="Proteomes" id="UP000002745"/>
    </source>
</evidence>
<dbReference type="EC" id="2.10.1.1" evidence="6"/>
<evidence type="ECO:0000256" key="5">
    <source>
        <dbReference type="ARBA" id="ARBA00047317"/>
    </source>
</evidence>
<keyword evidence="4 6" id="KW-0501">Molybdenum cofactor biosynthesis</keyword>
<dbReference type="STRING" id="582402.Hbal_1205"/>
<keyword evidence="6" id="KW-0479">Metal-binding</keyword>
<dbReference type="UniPathway" id="UPA00344"/>
<keyword evidence="6" id="KW-0500">Molybdenum</keyword>
<dbReference type="GO" id="GO:0061599">
    <property type="term" value="F:molybdopterin molybdotransferase activity"/>
    <property type="evidence" value="ECO:0007669"/>
    <property type="project" value="UniProtKB-UniRule"/>
</dbReference>
<keyword evidence="9" id="KW-1185">Reference proteome</keyword>
<evidence type="ECO:0000256" key="6">
    <source>
        <dbReference type="RuleBase" id="RU365090"/>
    </source>
</evidence>
<keyword evidence="6" id="KW-0460">Magnesium</keyword>
<comment type="similarity">
    <text evidence="3 6">Belongs to the MoeA family.</text>
</comment>
<proteinExistence type="inferred from homology"/>
<dbReference type="Pfam" id="PF03454">
    <property type="entry name" value="MoeA_C"/>
    <property type="match status" value="1"/>
</dbReference>
<dbReference type="GO" id="GO:0046872">
    <property type="term" value="F:metal ion binding"/>
    <property type="evidence" value="ECO:0007669"/>
    <property type="project" value="UniProtKB-UniRule"/>
</dbReference>
<protein>
    <recommendedName>
        <fullName evidence="6">Molybdopterin molybdenumtransferase</fullName>
        <ecNumber evidence="6">2.10.1.1</ecNumber>
    </recommendedName>
</protein>
<name>C6XI71_HIRBI</name>
<dbReference type="SMART" id="SM00852">
    <property type="entry name" value="MoCF_biosynth"/>
    <property type="match status" value="1"/>
</dbReference>
<feature type="domain" description="MoaB/Mog" evidence="7">
    <location>
        <begin position="175"/>
        <end position="314"/>
    </location>
</feature>
<evidence type="ECO:0000256" key="3">
    <source>
        <dbReference type="ARBA" id="ARBA00010763"/>
    </source>
</evidence>
<dbReference type="Proteomes" id="UP000002745">
    <property type="component" value="Chromosome"/>
</dbReference>
<dbReference type="Pfam" id="PF03453">
    <property type="entry name" value="MoeA_N"/>
    <property type="match status" value="1"/>
</dbReference>
<dbReference type="SUPFAM" id="SSF63867">
    <property type="entry name" value="MoeA C-terminal domain-like"/>
    <property type="match status" value="1"/>
</dbReference>
<dbReference type="Gene3D" id="3.90.105.10">
    <property type="entry name" value="Molybdopterin biosynthesis moea protein, domain 2"/>
    <property type="match status" value="1"/>
</dbReference>
<dbReference type="Pfam" id="PF00994">
    <property type="entry name" value="MoCF_biosynth"/>
    <property type="match status" value="1"/>
</dbReference>
<dbReference type="GO" id="GO:0006777">
    <property type="term" value="P:Mo-molybdopterin cofactor biosynthetic process"/>
    <property type="evidence" value="ECO:0007669"/>
    <property type="project" value="UniProtKB-UniRule"/>
</dbReference>
<evidence type="ECO:0000256" key="4">
    <source>
        <dbReference type="ARBA" id="ARBA00023150"/>
    </source>
</evidence>
<comment type="function">
    <text evidence="1 6">Catalyzes the insertion of molybdate into adenylated molybdopterin with the concomitant release of AMP.</text>
</comment>
<dbReference type="eggNOG" id="COG0303">
    <property type="taxonomic scope" value="Bacteria"/>
</dbReference>
<organism evidence="8 9">
    <name type="scientific">Hirschia baltica (strain ATCC 49814 / DSM 5838 / IFAM 1418)</name>
    <dbReference type="NCBI Taxonomy" id="582402"/>
    <lineage>
        <taxon>Bacteria</taxon>
        <taxon>Pseudomonadati</taxon>
        <taxon>Pseudomonadota</taxon>
        <taxon>Alphaproteobacteria</taxon>
        <taxon>Hyphomonadales</taxon>
        <taxon>Hyphomonadaceae</taxon>
        <taxon>Hirschia</taxon>
    </lineage>
</organism>
<dbReference type="InterPro" id="IPR005110">
    <property type="entry name" value="MoeA_linker/N"/>
</dbReference>
<dbReference type="Gene3D" id="2.40.340.10">
    <property type="entry name" value="MoeA, C-terminal, domain IV"/>
    <property type="match status" value="1"/>
</dbReference>
<dbReference type="HOGENOM" id="CLU_010186_7_0_5"/>
<dbReference type="CDD" id="cd00887">
    <property type="entry name" value="MoeA"/>
    <property type="match status" value="1"/>
</dbReference>
<comment type="pathway">
    <text evidence="2 6">Cofactor biosynthesis; molybdopterin biosynthesis.</text>
</comment>
<evidence type="ECO:0000313" key="8">
    <source>
        <dbReference type="EMBL" id="ACT58897.1"/>
    </source>
</evidence>
<dbReference type="InterPro" id="IPR001453">
    <property type="entry name" value="MoaB/Mog_dom"/>
</dbReference>
<dbReference type="EMBL" id="CP001678">
    <property type="protein sequence ID" value="ACT58897.1"/>
    <property type="molecule type" value="Genomic_DNA"/>
</dbReference>
<dbReference type="PANTHER" id="PTHR10192">
    <property type="entry name" value="MOLYBDOPTERIN BIOSYNTHESIS PROTEIN"/>
    <property type="match status" value="1"/>
</dbReference>
<dbReference type="SUPFAM" id="SSF53218">
    <property type="entry name" value="Molybdenum cofactor biosynthesis proteins"/>
    <property type="match status" value="1"/>
</dbReference>
<dbReference type="AlphaFoldDB" id="C6XI71"/>
<dbReference type="Gene3D" id="3.40.980.10">
    <property type="entry name" value="MoaB/Mog-like domain"/>
    <property type="match status" value="1"/>
</dbReference>
<dbReference type="InterPro" id="IPR036688">
    <property type="entry name" value="MoeA_C_domain_IV_sf"/>
</dbReference>
<comment type="catalytic activity">
    <reaction evidence="5">
        <text>adenylyl-molybdopterin + molybdate = Mo-molybdopterin + AMP + H(+)</text>
        <dbReference type="Rhea" id="RHEA:35047"/>
        <dbReference type="ChEBI" id="CHEBI:15378"/>
        <dbReference type="ChEBI" id="CHEBI:36264"/>
        <dbReference type="ChEBI" id="CHEBI:62727"/>
        <dbReference type="ChEBI" id="CHEBI:71302"/>
        <dbReference type="ChEBI" id="CHEBI:456215"/>
        <dbReference type="EC" id="2.10.1.1"/>
    </reaction>
</comment>
<reference evidence="9" key="1">
    <citation type="journal article" date="2011" name="J. Bacteriol.">
        <title>Genome sequences of eight morphologically diverse alphaproteobacteria.</title>
        <authorList>
            <consortium name="US DOE Joint Genome Institute"/>
            <person name="Brown P.J."/>
            <person name="Kysela D.T."/>
            <person name="Buechlein A."/>
            <person name="Hemmerich C."/>
            <person name="Brun Y.V."/>
        </authorList>
    </citation>
    <scope>NUCLEOTIDE SEQUENCE [LARGE SCALE GENOMIC DNA]</scope>
    <source>
        <strain evidence="9">ATCC 49814 / DSM 5838 / IFAM 1418</strain>
    </source>
</reference>
<dbReference type="InterPro" id="IPR036135">
    <property type="entry name" value="MoeA_linker/N_sf"/>
</dbReference>
<dbReference type="GO" id="GO:0005829">
    <property type="term" value="C:cytosol"/>
    <property type="evidence" value="ECO:0007669"/>
    <property type="project" value="TreeGrafter"/>
</dbReference>
<dbReference type="KEGG" id="hba:Hbal_1205"/>
<dbReference type="Gene3D" id="2.170.190.11">
    <property type="entry name" value="Molybdopterin biosynthesis moea protein, domain 3"/>
    <property type="match status" value="1"/>
</dbReference>
<dbReference type="RefSeq" id="WP_015827047.1">
    <property type="nucleotide sequence ID" value="NC_012982.1"/>
</dbReference>
<sequence length="395" mass="42441">MISFDEALQRIHNLAQPLPYEEVSFETSANRVLADNLTSRSDAPSQDVSAMDGYGVRDSDLTNLPVRLPILAQSFAGSPPPPQFTQTGCVRIFTGAPVPAGIDRVIIQENVERDGDIAIIKSPVSESRNIRKKGSDFKAGDTLLKAGTHLSWRAMTTAAAADRESVKVIRTPKAVILATGDELKPPGQAHLHPGAIPESVSFGISAYIKANGGDVIRSESLNDSPQLLEKAAASAIHDADIVIVTGGASVGEKDYAKAMFENHGMELIFSKVAIKPGKPVWCAKVKNTIILGLPGNPTSALVTARLFLKPLLLGLAGRDNKAGSAPRQMETSMPIPQNGNRENFMRGYIKDEKVCLFTNQDSSAQSVLARADILIRRLPNAPEVQVGEKVIIYDF</sequence>
<accession>C6XI71</accession>
<keyword evidence="6" id="KW-0808">Transferase</keyword>
<dbReference type="SUPFAM" id="SSF63882">
    <property type="entry name" value="MoeA N-terminal region -like"/>
    <property type="match status" value="1"/>
</dbReference>
<comment type="cofactor">
    <cofactor evidence="6">
        <name>Mg(2+)</name>
        <dbReference type="ChEBI" id="CHEBI:18420"/>
    </cofactor>
</comment>
<dbReference type="InterPro" id="IPR036425">
    <property type="entry name" value="MoaB/Mog-like_dom_sf"/>
</dbReference>
<evidence type="ECO:0000256" key="1">
    <source>
        <dbReference type="ARBA" id="ARBA00002901"/>
    </source>
</evidence>
<evidence type="ECO:0000259" key="7">
    <source>
        <dbReference type="SMART" id="SM00852"/>
    </source>
</evidence>
<dbReference type="PANTHER" id="PTHR10192:SF5">
    <property type="entry name" value="GEPHYRIN"/>
    <property type="match status" value="1"/>
</dbReference>
<evidence type="ECO:0000256" key="2">
    <source>
        <dbReference type="ARBA" id="ARBA00005046"/>
    </source>
</evidence>
<dbReference type="InterPro" id="IPR038987">
    <property type="entry name" value="MoeA-like"/>
</dbReference>
<gene>
    <name evidence="8" type="ordered locus">Hbal_1205</name>
</gene>
<dbReference type="OrthoDB" id="9804758at2"/>
<dbReference type="InterPro" id="IPR005111">
    <property type="entry name" value="MoeA_C_domain_IV"/>
</dbReference>